<dbReference type="InterPro" id="IPR001466">
    <property type="entry name" value="Beta-lactam-related"/>
</dbReference>
<proteinExistence type="predicted"/>
<dbReference type="Proteomes" id="UP000316125">
    <property type="component" value="Chromosome"/>
</dbReference>
<accession>A0A4Y5YPY6</accession>
<dbReference type="RefSeq" id="WP_140036836.1">
    <property type="nucleotide sequence ID" value="NZ_CP041040.1"/>
</dbReference>
<dbReference type="EMBL" id="CP041040">
    <property type="protein sequence ID" value="QDE34586.1"/>
    <property type="molecule type" value="Genomic_DNA"/>
</dbReference>
<dbReference type="SUPFAM" id="SSF56601">
    <property type="entry name" value="beta-lactamase/transpeptidase-like"/>
    <property type="match status" value="1"/>
</dbReference>
<keyword evidence="2" id="KW-0378">Hydrolase</keyword>
<feature type="domain" description="Beta-lactamase-related" evidence="1">
    <location>
        <begin position="30"/>
        <end position="265"/>
    </location>
</feature>
<dbReference type="Pfam" id="PF00144">
    <property type="entry name" value="Beta-lactamase"/>
    <property type="match status" value="1"/>
</dbReference>
<dbReference type="InterPro" id="IPR012338">
    <property type="entry name" value="Beta-lactam/transpept-like"/>
</dbReference>
<gene>
    <name evidence="2" type="ORF">FIV50_07175</name>
</gene>
<sequence>MTAAETIRDLLVDHADASGFGAHGLHVLVGDDVAEHRWTADVREEIHSVAKGVCVLAAGIAVDEGLVSFDAPLAEYVPDLALGDGVDRITLRRLLSMSSGIDLPWSETMMTDWPDLAREFLSRPSRGLVFQYSNASTYTAMAVLATRVGDIVDYLRPRLLAPLGIEDVEWERCPQGRIVGGSGIALRTEEMARLGRLIRDRGEWEGRRLVSPEVIDAMHSDWVTAGQNPGYERYALAGWDGPGSSWRLHGAYGQLLIFRGDAVVTITADDHFGADAMSAFVAETLSA</sequence>
<name>A0A4Y5YPY6_9MICO</name>
<protein>
    <submittedName>
        <fullName evidence="2">Serine hydrolase</fullName>
    </submittedName>
</protein>
<evidence type="ECO:0000259" key="1">
    <source>
        <dbReference type="Pfam" id="PF00144"/>
    </source>
</evidence>
<dbReference type="GO" id="GO:0016787">
    <property type="term" value="F:hydrolase activity"/>
    <property type="evidence" value="ECO:0007669"/>
    <property type="project" value="UniProtKB-KW"/>
</dbReference>
<dbReference type="InterPro" id="IPR050789">
    <property type="entry name" value="Diverse_Enzym_Activities"/>
</dbReference>
<dbReference type="OrthoDB" id="9773047at2"/>
<evidence type="ECO:0000313" key="2">
    <source>
        <dbReference type="EMBL" id="QDE34586.1"/>
    </source>
</evidence>
<reference evidence="2 3" key="1">
    <citation type="submission" date="2019-06" db="EMBL/GenBank/DDBJ databases">
        <title>Complete genome of Microbacterium foliorum M2.</title>
        <authorList>
            <person name="Cao G."/>
        </authorList>
    </citation>
    <scope>NUCLEOTIDE SEQUENCE [LARGE SCALE GENOMIC DNA]</scope>
    <source>
        <strain evidence="2 3">M2</strain>
    </source>
</reference>
<dbReference type="PANTHER" id="PTHR43283:SF7">
    <property type="entry name" value="BETA-LACTAMASE-RELATED DOMAIN-CONTAINING PROTEIN"/>
    <property type="match status" value="1"/>
</dbReference>
<organism evidence="2 3">
    <name type="scientific">Microbacterium foliorum</name>
    <dbReference type="NCBI Taxonomy" id="104336"/>
    <lineage>
        <taxon>Bacteria</taxon>
        <taxon>Bacillati</taxon>
        <taxon>Actinomycetota</taxon>
        <taxon>Actinomycetes</taxon>
        <taxon>Micrococcales</taxon>
        <taxon>Microbacteriaceae</taxon>
        <taxon>Microbacterium</taxon>
    </lineage>
</organism>
<evidence type="ECO:0000313" key="3">
    <source>
        <dbReference type="Proteomes" id="UP000316125"/>
    </source>
</evidence>
<dbReference type="Gene3D" id="3.40.710.10">
    <property type="entry name" value="DD-peptidase/beta-lactamase superfamily"/>
    <property type="match status" value="1"/>
</dbReference>
<dbReference type="PANTHER" id="PTHR43283">
    <property type="entry name" value="BETA-LACTAMASE-RELATED"/>
    <property type="match status" value="1"/>
</dbReference>
<dbReference type="AlphaFoldDB" id="A0A4Y5YPY6"/>